<evidence type="ECO:0000259" key="1">
    <source>
        <dbReference type="PROSITE" id="PS51186"/>
    </source>
</evidence>
<dbReference type="InterPro" id="IPR051531">
    <property type="entry name" value="N-acetyltransferase"/>
</dbReference>
<name>A0A7Y3W4C0_9PROT</name>
<evidence type="ECO:0000313" key="3">
    <source>
        <dbReference type="Proteomes" id="UP000536835"/>
    </source>
</evidence>
<dbReference type="Proteomes" id="UP000536835">
    <property type="component" value="Unassembled WGS sequence"/>
</dbReference>
<dbReference type="Pfam" id="PF13302">
    <property type="entry name" value="Acetyltransf_3"/>
    <property type="match status" value="1"/>
</dbReference>
<dbReference type="PROSITE" id="PS51186">
    <property type="entry name" value="GNAT"/>
    <property type="match status" value="1"/>
</dbReference>
<proteinExistence type="predicted"/>
<reference evidence="2 3" key="1">
    <citation type="submission" date="2020-05" db="EMBL/GenBank/DDBJ databases">
        <title>Parvularcula mediterraneae sp. nov., isolated from polypropylene straw from shallow seawater of the seashore of Laganas in Zakynthos island, Greece.</title>
        <authorList>
            <person name="Szabo I."/>
            <person name="Al-Omari J."/>
            <person name="Rado J."/>
            <person name="Szerdahelyi G.S."/>
        </authorList>
    </citation>
    <scope>NUCLEOTIDE SEQUENCE [LARGE SCALE GENOMIC DNA]</scope>
    <source>
        <strain evidence="2 3">ZS-1/3</strain>
    </source>
</reference>
<dbReference type="InterPro" id="IPR000182">
    <property type="entry name" value="GNAT_dom"/>
</dbReference>
<keyword evidence="3" id="KW-1185">Reference proteome</keyword>
<dbReference type="RefSeq" id="WP_173196235.1">
    <property type="nucleotide sequence ID" value="NZ_JABFCX010000002.1"/>
</dbReference>
<evidence type="ECO:0000313" key="2">
    <source>
        <dbReference type="EMBL" id="NNU15066.1"/>
    </source>
</evidence>
<organism evidence="2 3">
    <name type="scientific">Parvularcula mediterranea</name>
    <dbReference type="NCBI Taxonomy" id="2732508"/>
    <lineage>
        <taxon>Bacteria</taxon>
        <taxon>Pseudomonadati</taxon>
        <taxon>Pseudomonadota</taxon>
        <taxon>Alphaproteobacteria</taxon>
        <taxon>Parvularculales</taxon>
        <taxon>Parvularculaceae</taxon>
        <taxon>Parvularcula</taxon>
    </lineage>
</organism>
<protein>
    <submittedName>
        <fullName evidence="2">GNAT family N-acetyltransferase</fullName>
    </submittedName>
</protein>
<dbReference type="PANTHER" id="PTHR43792">
    <property type="entry name" value="GNAT FAMILY, PUTATIVE (AFU_ORTHOLOGUE AFUA_3G00765)-RELATED-RELATED"/>
    <property type="match status" value="1"/>
</dbReference>
<dbReference type="InterPro" id="IPR016181">
    <property type="entry name" value="Acyl_CoA_acyltransferase"/>
</dbReference>
<dbReference type="Gene3D" id="3.40.630.30">
    <property type="match status" value="1"/>
</dbReference>
<dbReference type="GO" id="GO:0016747">
    <property type="term" value="F:acyltransferase activity, transferring groups other than amino-acyl groups"/>
    <property type="evidence" value="ECO:0007669"/>
    <property type="project" value="InterPro"/>
</dbReference>
<comment type="caution">
    <text evidence="2">The sequence shown here is derived from an EMBL/GenBank/DDBJ whole genome shotgun (WGS) entry which is preliminary data.</text>
</comment>
<sequence>MTPELKTERLRLRPLTQDDQPWFGKLNRDPVVRRFLWDDDIISDEQAADIIAESSRLFEDRQYGLFRADDENGEPVGYYGLWFFFGEDLPQLLYVTDPERNKEGFAVEGARAIRDYAFGPLAFSHLDAACDAANEPSHQVARALGFKLRKTAMEEGLETTFYRAYPADDGAALASG</sequence>
<gene>
    <name evidence="2" type="ORF">HK107_01850</name>
</gene>
<dbReference type="SUPFAM" id="SSF55729">
    <property type="entry name" value="Acyl-CoA N-acyltransferases (Nat)"/>
    <property type="match status" value="1"/>
</dbReference>
<dbReference type="EMBL" id="JABFCX010000002">
    <property type="protein sequence ID" value="NNU15066.1"/>
    <property type="molecule type" value="Genomic_DNA"/>
</dbReference>
<dbReference type="AlphaFoldDB" id="A0A7Y3W4C0"/>
<keyword evidence="2" id="KW-0808">Transferase</keyword>
<dbReference type="PANTHER" id="PTHR43792:SF1">
    <property type="entry name" value="N-ACETYLTRANSFERASE DOMAIN-CONTAINING PROTEIN"/>
    <property type="match status" value="1"/>
</dbReference>
<accession>A0A7Y3W4C0</accession>
<feature type="domain" description="N-acetyltransferase" evidence="1">
    <location>
        <begin position="10"/>
        <end position="168"/>
    </location>
</feature>